<evidence type="ECO:0000313" key="15">
    <source>
        <dbReference type="EMBL" id="KAG5570167.1"/>
    </source>
</evidence>
<dbReference type="PROSITE" id="PS50011">
    <property type="entry name" value="PROTEIN_KINASE_DOM"/>
    <property type="match status" value="1"/>
</dbReference>
<evidence type="ECO:0000256" key="10">
    <source>
        <dbReference type="ARBA" id="ARBA00042087"/>
    </source>
</evidence>
<dbReference type="Pfam" id="PF00069">
    <property type="entry name" value="Pkinase"/>
    <property type="match status" value="1"/>
</dbReference>
<evidence type="ECO:0000259" key="14">
    <source>
        <dbReference type="PROSITE" id="PS50011"/>
    </source>
</evidence>
<evidence type="ECO:0000256" key="9">
    <source>
        <dbReference type="ARBA" id="ARBA00039963"/>
    </source>
</evidence>
<evidence type="ECO:0000256" key="7">
    <source>
        <dbReference type="ARBA" id="ARBA00039055"/>
    </source>
</evidence>
<dbReference type="GO" id="GO:0009813">
    <property type="term" value="P:flavonoid biosynthetic process"/>
    <property type="evidence" value="ECO:0007669"/>
    <property type="project" value="UniProtKB-KW"/>
</dbReference>
<evidence type="ECO:0000256" key="6">
    <source>
        <dbReference type="ARBA" id="ARBA00037100"/>
    </source>
</evidence>
<dbReference type="EC" id="1.1.1.219" evidence="8"/>
<dbReference type="GO" id="GO:0045552">
    <property type="term" value="F:dihydroflavanol 4-reductase activity"/>
    <property type="evidence" value="ECO:0007669"/>
    <property type="project" value="UniProtKB-EC"/>
</dbReference>
<sequence>MEENKKLKSYCVTGGTGFIGSWLIKSLLQMGYKVHAAVRHPEKSSHQLKLAEGSEMLRLFKADLRKEGSFDEAMRGCIGLFHVAAPMEFCPQATENVDSYVEENMIEPAIQGTLNVLKSCLKSNSVKKVVFTSSISTITARDNFGKWRPFVDESCKIPIQHVKNTKPSGWVYVLLKVLTEDAAFQFAKENGIDLVSTITPTIAGPFLTPTVPSSIRVLLSPITGDPELSAILTAVNTRMGSIALAHIEDICRAHIFLMENIKAEGRYICCARSWAMSEVIDHLKKEYPYPAIERQDHDSVIPSEISSKKLRALGFSFKYEINDIVRDTISNKRWIKQYVLGVGLNGPVYLATHSSANNYSQAIAVKSAQIGSDEYSVLREEGKILNQLKGSPYIVRCFGEDKSVEYAKWTYNLLLECAPSGTLLDFILFNGKISEQMAALYAYQLLKGIGHIHKKGYIHGDIKLTNILIYPNNKLVKIADFGSAKEETSCKHQIFDICSVGCVVAKMLTGKPTWYVGQINKYKRQICGLDMPDEEFIRTDVSNMAKGFVTECLFCDFTDSLRVCLESYLVYVLLKVLTEDAAFQFAKENGIDLVSTITPTIAGPFLTPTVPSSIRVLLSPITDKRWIKQYVLGVGLNGPVYLATHSSANNYSQAIAVKSAQIGSDEYSVLREEGKILNQLKGCVVAKMLTGKPIWYVGQINKYKRQICGFDMPDEELIDTDVSNMAKGFVTECLFCDFTGRLLSVDELINHSFIQNAISTPENEEHLIRLSSTVNDNLFGDN</sequence>
<comment type="similarity">
    <text evidence="5">Belongs to the NAD(P)-dependent epimerase/dehydratase family. Dihydroflavonol-4-reductase subfamily.</text>
</comment>
<dbReference type="Gene3D" id="1.10.510.10">
    <property type="entry name" value="Transferase(Phosphotransferase) domain 1"/>
    <property type="match status" value="2"/>
</dbReference>
<keyword evidence="4" id="KW-0284">Flavonoid biosynthesis</keyword>
<evidence type="ECO:0000256" key="4">
    <source>
        <dbReference type="ARBA" id="ARBA00023241"/>
    </source>
</evidence>
<dbReference type="InterPro" id="IPR008271">
    <property type="entry name" value="Ser/Thr_kinase_AS"/>
</dbReference>
<accession>A0A9J5W454</accession>
<comment type="catalytic activity">
    <reaction evidence="13">
        <text>a (2R,3S,4S)-leucoanthocyanidin + NADP(+) = a (2R,3R)-dihydroflavonol + NADPH + H(+)</text>
        <dbReference type="Rhea" id="RHEA:54444"/>
        <dbReference type="ChEBI" id="CHEBI:15378"/>
        <dbReference type="ChEBI" id="CHEBI:57783"/>
        <dbReference type="ChEBI" id="CHEBI:58349"/>
        <dbReference type="ChEBI" id="CHEBI:138176"/>
        <dbReference type="ChEBI" id="CHEBI:138188"/>
        <dbReference type="EC" id="1.1.1.219"/>
    </reaction>
</comment>
<evidence type="ECO:0000256" key="5">
    <source>
        <dbReference type="ARBA" id="ARBA00023445"/>
    </source>
</evidence>
<evidence type="ECO:0000256" key="12">
    <source>
        <dbReference type="ARBA" id="ARBA00048870"/>
    </source>
</evidence>
<keyword evidence="3" id="KW-0560">Oxidoreductase</keyword>
<dbReference type="CDD" id="cd08958">
    <property type="entry name" value="FR_SDR_e"/>
    <property type="match status" value="1"/>
</dbReference>
<protein>
    <recommendedName>
        <fullName evidence="9">Dihydroflavonol 4-reductase</fullName>
        <ecNumber evidence="8">1.1.1.219</ecNumber>
        <ecNumber evidence="7">1.1.1.234</ecNumber>
    </recommendedName>
    <alternativeName>
        <fullName evidence="11">Dihydrokaempferol 4-reductase</fullName>
    </alternativeName>
    <alternativeName>
        <fullName evidence="10">Flavanone 4-reductase</fullName>
    </alternativeName>
</protein>
<dbReference type="PANTHER" id="PTHR10366:SF628">
    <property type="entry name" value="NAD(P)-BINDING ROSSMANN-FOLD SUPERFAMILY PROTEIN"/>
    <property type="match status" value="1"/>
</dbReference>
<reference evidence="15 16" key="1">
    <citation type="submission" date="2020-09" db="EMBL/GenBank/DDBJ databases">
        <title>De no assembly of potato wild relative species, Solanum commersonii.</title>
        <authorList>
            <person name="Cho K."/>
        </authorList>
    </citation>
    <scope>NUCLEOTIDE SEQUENCE [LARGE SCALE GENOMIC DNA]</scope>
    <source>
        <strain evidence="15">LZ3.2</strain>
        <tissue evidence="15">Leaf</tissue>
    </source>
</reference>
<dbReference type="InterPro" id="IPR001509">
    <property type="entry name" value="Epimerase_deHydtase"/>
</dbReference>
<comment type="pathway">
    <text evidence="1">Pigment biosynthesis; anthocyanin biosynthesis.</text>
</comment>
<evidence type="ECO:0000256" key="2">
    <source>
        <dbReference type="ARBA" id="ARBA00022857"/>
    </source>
</evidence>
<evidence type="ECO:0000313" key="16">
    <source>
        <dbReference type="Proteomes" id="UP000824120"/>
    </source>
</evidence>
<evidence type="ECO:0000256" key="13">
    <source>
        <dbReference type="ARBA" id="ARBA00049132"/>
    </source>
</evidence>
<dbReference type="GO" id="GO:0005524">
    <property type="term" value="F:ATP binding"/>
    <property type="evidence" value="ECO:0007669"/>
    <property type="project" value="InterPro"/>
</dbReference>
<feature type="domain" description="Protein kinase" evidence="14">
    <location>
        <begin position="334"/>
        <end position="754"/>
    </location>
</feature>
<dbReference type="InterPro" id="IPR050425">
    <property type="entry name" value="NAD(P)_dehydrat-like"/>
</dbReference>
<keyword evidence="2" id="KW-0521">NADP</keyword>
<organism evidence="15 16">
    <name type="scientific">Solanum commersonii</name>
    <name type="common">Commerson's wild potato</name>
    <name type="synonym">Commerson's nightshade</name>
    <dbReference type="NCBI Taxonomy" id="4109"/>
    <lineage>
        <taxon>Eukaryota</taxon>
        <taxon>Viridiplantae</taxon>
        <taxon>Streptophyta</taxon>
        <taxon>Embryophyta</taxon>
        <taxon>Tracheophyta</taxon>
        <taxon>Spermatophyta</taxon>
        <taxon>Magnoliopsida</taxon>
        <taxon>eudicotyledons</taxon>
        <taxon>Gunneridae</taxon>
        <taxon>Pentapetalae</taxon>
        <taxon>asterids</taxon>
        <taxon>lamiids</taxon>
        <taxon>Solanales</taxon>
        <taxon>Solanaceae</taxon>
        <taxon>Solanoideae</taxon>
        <taxon>Solaneae</taxon>
        <taxon>Solanum</taxon>
    </lineage>
</organism>
<dbReference type="InterPro" id="IPR011009">
    <property type="entry name" value="Kinase-like_dom_sf"/>
</dbReference>
<dbReference type="PROSITE" id="PS00108">
    <property type="entry name" value="PROTEIN_KINASE_ST"/>
    <property type="match status" value="1"/>
</dbReference>
<dbReference type="Gene3D" id="3.40.50.720">
    <property type="entry name" value="NAD(P)-binding Rossmann-like Domain"/>
    <property type="match status" value="2"/>
</dbReference>
<dbReference type="EC" id="1.1.1.234" evidence="7"/>
<dbReference type="SMART" id="SM00220">
    <property type="entry name" value="S_TKc"/>
    <property type="match status" value="1"/>
</dbReference>
<evidence type="ECO:0000256" key="1">
    <source>
        <dbReference type="ARBA" id="ARBA00004935"/>
    </source>
</evidence>
<comment type="caution">
    <text evidence="15">The sequence shown here is derived from an EMBL/GenBank/DDBJ whole genome shotgun (WGS) entry which is preliminary data.</text>
</comment>
<comment type="function">
    <text evidence="6">Bifunctional enzyme involved in flavonoid metabolism.</text>
</comment>
<dbReference type="FunFam" id="3.40.50.720:FF:000085">
    <property type="entry name" value="Dihydroflavonol reductase"/>
    <property type="match status" value="1"/>
</dbReference>
<dbReference type="InterPro" id="IPR000719">
    <property type="entry name" value="Prot_kinase_dom"/>
</dbReference>
<evidence type="ECO:0000256" key="8">
    <source>
        <dbReference type="ARBA" id="ARBA00039057"/>
    </source>
</evidence>
<dbReference type="OrthoDB" id="2735536at2759"/>
<comment type="catalytic activity">
    <reaction evidence="12">
        <text>(2S)-flavan-4-ol + NADP(+) = (2S)-flavanone + NADPH + H(+)</text>
        <dbReference type="Rhea" id="RHEA:11228"/>
        <dbReference type="ChEBI" id="CHEBI:15378"/>
        <dbReference type="ChEBI" id="CHEBI:15605"/>
        <dbReference type="ChEBI" id="CHEBI:15606"/>
        <dbReference type="ChEBI" id="CHEBI:57783"/>
        <dbReference type="ChEBI" id="CHEBI:58349"/>
        <dbReference type="EC" id="1.1.1.234"/>
    </reaction>
</comment>
<evidence type="ECO:0000256" key="11">
    <source>
        <dbReference type="ARBA" id="ARBA00042831"/>
    </source>
</evidence>
<gene>
    <name evidence="15" type="ORF">H5410_059933</name>
</gene>
<name>A0A9J5W454_SOLCO</name>
<proteinExistence type="inferred from homology"/>
<dbReference type="SUPFAM" id="SSF56112">
    <property type="entry name" value="Protein kinase-like (PK-like)"/>
    <property type="match status" value="2"/>
</dbReference>
<dbReference type="SUPFAM" id="SSF51735">
    <property type="entry name" value="NAD(P)-binding Rossmann-fold domains"/>
    <property type="match status" value="1"/>
</dbReference>
<dbReference type="InterPro" id="IPR036291">
    <property type="entry name" value="NAD(P)-bd_dom_sf"/>
</dbReference>
<dbReference type="GO" id="GO:0047890">
    <property type="term" value="F:flavanone 4-reductase activity"/>
    <property type="evidence" value="ECO:0007669"/>
    <property type="project" value="UniProtKB-EC"/>
</dbReference>
<dbReference type="Pfam" id="PF01370">
    <property type="entry name" value="Epimerase"/>
    <property type="match status" value="1"/>
</dbReference>
<dbReference type="Proteomes" id="UP000824120">
    <property type="component" value="Chromosome 12"/>
</dbReference>
<keyword evidence="16" id="KW-1185">Reference proteome</keyword>
<dbReference type="EMBL" id="JACXVP010000012">
    <property type="protein sequence ID" value="KAG5570167.1"/>
    <property type="molecule type" value="Genomic_DNA"/>
</dbReference>
<dbReference type="PANTHER" id="PTHR10366">
    <property type="entry name" value="NAD DEPENDENT EPIMERASE/DEHYDRATASE"/>
    <property type="match status" value="1"/>
</dbReference>
<dbReference type="AlphaFoldDB" id="A0A9J5W454"/>
<evidence type="ECO:0000256" key="3">
    <source>
        <dbReference type="ARBA" id="ARBA00023002"/>
    </source>
</evidence>
<dbReference type="GO" id="GO:0004672">
    <property type="term" value="F:protein kinase activity"/>
    <property type="evidence" value="ECO:0007669"/>
    <property type="project" value="InterPro"/>
</dbReference>